<keyword evidence="3" id="KW-0812">Transmembrane</keyword>
<dbReference type="Pfam" id="PF03382">
    <property type="entry name" value="DUF285"/>
    <property type="match status" value="1"/>
</dbReference>
<keyword evidence="2" id="KW-0378">Hydrolase</keyword>
<evidence type="ECO:0000256" key="2">
    <source>
        <dbReference type="ARBA" id="ARBA00022801"/>
    </source>
</evidence>
<dbReference type="Pfam" id="PF00884">
    <property type="entry name" value="Sulfatase"/>
    <property type="match status" value="1"/>
</dbReference>
<dbReference type="EMBL" id="JAGRRH010000091">
    <property type="protein sequence ID" value="KAG7337216.1"/>
    <property type="molecule type" value="Genomic_DNA"/>
</dbReference>
<reference evidence="5" key="1">
    <citation type="journal article" date="2021" name="Sci. Rep.">
        <title>Diploid genomic architecture of Nitzschia inconspicua, an elite biomass production diatom.</title>
        <authorList>
            <person name="Oliver A."/>
            <person name="Podell S."/>
            <person name="Pinowska A."/>
            <person name="Traller J.C."/>
            <person name="Smith S.R."/>
            <person name="McClure R."/>
            <person name="Beliaev A."/>
            <person name="Bohutskyi P."/>
            <person name="Hill E.A."/>
            <person name="Rabines A."/>
            <person name="Zheng H."/>
            <person name="Allen L.Z."/>
            <person name="Kuo A."/>
            <person name="Grigoriev I.V."/>
            <person name="Allen A.E."/>
            <person name="Hazlebeck D."/>
            <person name="Allen E.E."/>
        </authorList>
    </citation>
    <scope>NUCLEOTIDE SEQUENCE</scope>
    <source>
        <strain evidence="5">Hildebrandi</strain>
    </source>
</reference>
<dbReference type="InterPro" id="IPR005046">
    <property type="entry name" value="DUF285"/>
</dbReference>
<dbReference type="PANTHER" id="PTHR45953:SF1">
    <property type="entry name" value="IDURONATE 2-SULFATASE"/>
    <property type="match status" value="1"/>
</dbReference>
<evidence type="ECO:0000313" key="6">
    <source>
        <dbReference type="EMBL" id="KAG7374745.1"/>
    </source>
</evidence>
<protein>
    <submittedName>
        <fullName evidence="5">Choline-sulfatase BetC</fullName>
    </submittedName>
</protein>
<keyword evidence="3" id="KW-0472">Membrane</keyword>
<evidence type="ECO:0000313" key="7">
    <source>
        <dbReference type="Proteomes" id="UP000693970"/>
    </source>
</evidence>
<comment type="caution">
    <text evidence="5">The sequence shown here is derived from an EMBL/GenBank/DDBJ whole genome shotgun (WGS) entry which is preliminary data.</text>
</comment>
<keyword evidence="3" id="KW-1133">Transmembrane helix</keyword>
<dbReference type="AlphaFoldDB" id="A0A9K3K683"/>
<accession>A0A9K3K683</accession>
<feature type="domain" description="Sulfatase N-terminal" evidence="4">
    <location>
        <begin position="291"/>
        <end position="709"/>
    </location>
</feature>
<dbReference type="GO" id="GO:0046872">
    <property type="term" value="F:metal ion binding"/>
    <property type="evidence" value="ECO:0007669"/>
    <property type="project" value="UniProtKB-KW"/>
</dbReference>
<keyword evidence="1" id="KW-0479">Metal-binding</keyword>
<dbReference type="InterPro" id="IPR000917">
    <property type="entry name" value="Sulfatase_N"/>
</dbReference>
<dbReference type="Proteomes" id="UP000693970">
    <property type="component" value="Unassembled WGS sequence"/>
</dbReference>
<dbReference type="OrthoDB" id="43924at2759"/>
<dbReference type="EMBL" id="JAGRRH010000001">
    <property type="protein sequence ID" value="KAG7374745.1"/>
    <property type="molecule type" value="Genomic_DNA"/>
</dbReference>
<reference evidence="5" key="2">
    <citation type="submission" date="2021-04" db="EMBL/GenBank/DDBJ databases">
        <authorList>
            <person name="Podell S."/>
        </authorList>
    </citation>
    <scope>NUCLEOTIDE SEQUENCE</scope>
    <source>
        <strain evidence="5">Hildebrandi</strain>
    </source>
</reference>
<feature type="transmembrane region" description="Helical" evidence="3">
    <location>
        <begin position="16"/>
        <end position="37"/>
    </location>
</feature>
<dbReference type="GO" id="GO:0008484">
    <property type="term" value="F:sulfuric ester hydrolase activity"/>
    <property type="evidence" value="ECO:0007669"/>
    <property type="project" value="TreeGrafter"/>
</dbReference>
<dbReference type="PANTHER" id="PTHR45953">
    <property type="entry name" value="IDURONATE 2-SULFATASE"/>
    <property type="match status" value="1"/>
</dbReference>
<sequence length="1027" mass="117099">MRLRYKIIVDPKNASIVFNIVIVSTLSLFFLECLLLGRKAIQALKPFMDPIELQQAVDIILSQEIVSVAEVEATYGPIEYWDVSQVSDFADLFSADTRNPLAATVSFDLSRWNVSNARAMNGMFLGASMMDFDVSSWDVSRNEKFQGMFENAKSFQGRGLEKWNVSSGKLFMVMLAKTPSLIPGLDLRSWNVHNAERLTAMFRNSNFGVTSASTNETRADDLSFNLCSWALRLSPRADTKNMFLQSQCPNTSDPQLLPPSATSLSFCVPCDVRQSHPATTPVQQLFSSDRPNILLIMADQMRYDMIRFVQDSLNHYDDHFKIQTPNLDKLKQQGVYFESAYCQCAVCAPARTSLRTGCTIERTGVQHNDLIYEDEYRKSAIFEERIESMESIDHILVEKLGYVSEYYGKWHMPATLATSKVDGKPIFQNNDYDFKTDVFYYANDETTKKLRRYLDYFEELGQIDKSLNEEGMQYDTYTKFPYTPIQLDARFGMPSGADLDDLNLPQSKKTEPNIMGRYKLSEYFTPSFFEGSVAVKALNRLRQQRRGGGKPWFLTASFHSPHAPFVPAWKHLEKYWENRFQLLVPPSLNDNMNASAYRPITKKIPLYGDPVMVQEWTALYYALIEEVDDYVGLLLDALGEDASNTLVIFTSDHGEMLGSHGMREKNSFYEESSRIPLLVSFPGVIEANSHVKEHVGHIDLLATILDFIGAAEMDHSDGSSLRPIIERNNDKVNYRFDQSVTFGEWDYRKVLGSDPNKLDRRIDDRPSFMVVKGSYKLMMQKLSDSHEMDMMFDLIEDPLERNNLLGRNAMNADIGVVIKAEHMRCLLLDWMERLDGGFNGDQAYFSDTANNYNNRGGDITEIRNRQQWKQIGLWTSSWVDHPLEFGTVSWTGSEFVRHEWLYMGNRKNKNYTIDSAIFTGKDSVHFSIDNDAVVGRAIGENSCVSIRVTFRASKWTETMNIDAALLLTLGSSDSDGQVHVIPLTLGDLDFTKRRMMSVQAETKNTGILFKETANLRAGYRVKHPQSR</sequence>
<evidence type="ECO:0000256" key="3">
    <source>
        <dbReference type="SAM" id="Phobius"/>
    </source>
</evidence>
<evidence type="ECO:0000259" key="4">
    <source>
        <dbReference type="Pfam" id="PF00884"/>
    </source>
</evidence>
<organism evidence="5 7">
    <name type="scientific">Nitzschia inconspicua</name>
    <dbReference type="NCBI Taxonomy" id="303405"/>
    <lineage>
        <taxon>Eukaryota</taxon>
        <taxon>Sar</taxon>
        <taxon>Stramenopiles</taxon>
        <taxon>Ochrophyta</taxon>
        <taxon>Bacillariophyta</taxon>
        <taxon>Bacillariophyceae</taxon>
        <taxon>Bacillariophycidae</taxon>
        <taxon>Bacillariales</taxon>
        <taxon>Bacillariaceae</taxon>
        <taxon>Nitzschia</taxon>
    </lineage>
</organism>
<dbReference type="GO" id="GO:0005737">
    <property type="term" value="C:cytoplasm"/>
    <property type="evidence" value="ECO:0007669"/>
    <property type="project" value="TreeGrafter"/>
</dbReference>
<proteinExistence type="predicted"/>
<name>A0A9K3K683_9STRA</name>
<evidence type="ECO:0000256" key="1">
    <source>
        <dbReference type="ARBA" id="ARBA00022723"/>
    </source>
</evidence>
<keyword evidence="7" id="KW-1185">Reference proteome</keyword>
<evidence type="ECO:0000313" key="5">
    <source>
        <dbReference type="EMBL" id="KAG7337216.1"/>
    </source>
</evidence>
<gene>
    <name evidence="6" type="ORF">IV203_013840</name>
    <name evidence="5" type="ORF">IV203_014201</name>
</gene>